<dbReference type="EMBL" id="JASPKZ010000801">
    <property type="protein sequence ID" value="KAJ9599549.1"/>
    <property type="molecule type" value="Genomic_DNA"/>
</dbReference>
<reference evidence="2" key="1">
    <citation type="journal article" date="2023" name="IScience">
        <title>Live-bearing cockroach genome reveals convergent evolutionary mechanisms linked to viviparity in insects and beyond.</title>
        <authorList>
            <person name="Fouks B."/>
            <person name="Harrison M.C."/>
            <person name="Mikhailova A.A."/>
            <person name="Marchal E."/>
            <person name="English S."/>
            <person name="Carruthers M."/>
            <person name="Jennings E.C."/>
            <person name="Chiamaka E.L."/>
            <person name="Frigard R.A."/>
            <person name="Pippel M."/>
            <person name="Attardo G.M."/>
            <person name="Benoit J.B."/>
            <person name="Bornberg-Bauer E."/>
            <person name="Tobe S.S."/>
        </authorList>
    </citation>
    <scope>NUCLEOTIDE SEQUENCE</scope>
    <source>
        <strain evidence="2">Stay&amp;Tobe</strain>
    </source>
</reference>
<dbReference type="Proteomes" id="UP001233999">
    <property type="component" value="Unassembled WGS sequence"/>
</dbReference>
<name>A0AAD8ERP0_DIPPU</name>
<accession>A0AAD8ERP0</accession>
<gene>
    <name evidence="2" type="ORF">L9F63_009976</name>
</gene>
<keyword evidence="1" id="KW-0472">Membrane</keyword>
<evidence type="ECO:0000313" key="3">
    <source>
        <dbReference type="Proteomes" id="UP001233999"/>
    </source>
</evidence>
<proteinExistence type="predicted"/>
<keyword evidence="1" id="KW-1133">Transmembrane helix</keyword>
<dbReference type="AlphaFoldDB" id="A0AAD8ERP0"/>
<organism evidence="2 3">
    <name type="scientific">Diploptera punctata</name>
    <name type="common">Pacific beetle cockroach</name>
    <dbReference type="NCBI Taxonomy" id="6984"/>
    <lineage>
        <taxon>Eukaryota</taxon>
        <taxon>Metazoa</taxon>
        <taxon>Ecdysozoa</taxon>
        <taxon>Arthropoda</taxon>
        <taxon>Hexapoda</taxon>
        <taxon>Insecta</taxon>
        <taxon>Pterygota</taxon>
        <taxon>Neoptera</taxon>
        <taxon>Polyneoptera</taxon>
        <taxon>Dictyoptera</taxon>
        <taxon>Blattodea</taxon>
        <taxon>Blaberoidea</taxon>
        <taxon>Blaberidae</taxon>
        <taxon>Diplopterinae</taxon>
        <taxon>Diploptera</taxon>
    </lineage>
</organism>
<feature type="non-terminal residue" evidence="2">
    <location>
        <position position="181"/>
    </location>
</feature>
<feature type="non-terminal residue" evidence="2">
    <location>
        <position position="1"/>
    </location>
</feature>
<evidence type="ECO:0000256" key="1">
    <source>
        <dbReference type="SAM" id="Phobius"/>
    </source>
</evidence>
<protein>
    <submittedName>
        <fullName evidence="2">Uncharacterized protein</fullName>
    </submittedName>
</protein>
<keyword evidence="1" id="KW-0812">Transmembrane</keyword>
<feature type="transmembrane region" description="Helical" evidence="1">
    <location>
        <begin position="89"/>
        <end position="109"/>
    </location>
</feature>
<keyword evidence="3" id="KW-1185">Reference proteome</keyword>
<evidence type="ECO:0000313" key="2">
    <source>
        <dbReference type="EMBL" id="KAJ9599549.1"/>
    </source>
</evidence>
<comment type="caution">
    <text evidence="2">The sequence shown here is derived from an EMBL/GenBank/DDBJ whole genome shotgun (WGS) entry which is preliminary data.</text>
</comment>
<reference evidence="2" key="2">
    <citation type="submission" date="2023-05" db="EMBL/GenBank/DDBJ databases">
        <authorList>
            <person name="Fouks B."/>
        </authorList>
    </citation>
    <scope>NUCLEOTIDE SEQUENCE</scope>
    <source>
        <strain evidence="2">Stay&amp;Tobe</strain>
        <tissue evidence="2">Testes</tissue>
    </source>
</reference>
<sequence>KRREILIYIKATSPILEKFKVSYLLIYPRTSLTTEREMIITTNTYATAVVNIFKLMNNNAGSFHQRPCHVENTSSLPIASVNKHRARMAFFLTLEGFVATVWGGVWGRWFRTFIRLLTCIEINDWESGPKTSLTTEREMTITINTYATAVVNIFIHKEKNAGSLRQRPYHVENTSSRPIAE</sequence>